<gene>
    <name evidence="1" type="ORF">KG103_15810</name>
</gene>
<accession>A0ABX8D347</accession>
<evidence type="ECO:0000313" key="2">
    <source>
        <dbReference type="Proteomes" id="UP000677804"/>
    </source>
</evidence>
<dbReference type="PANTHER" id="PTHR32305:SF15">
    <property type="entry name" value="PROTEIN RHSA-RELATED"/>
    <property type="match status" value="1"/>
</dbReference>
<proteinExistence type="predicted"/>
<name>A0ABX8D347_9CELL</name>
<dbReference type="RefSeq" id="WP_207339459.1">
    <property type="nucleotide sequence ID" value="NZ_CP074405.1"/>
</dbReference>
<dbReference type="NCBIfam" id="TIGR03696">
    <property type="entry name" value="Rhs_assc_core"/>
    <property type="match status" value="1"/>
</dbReference>
<dbReference type="PANTHER" id="PTHR32305">
    <property type="match status" value="1"/>
</dbReference>
<reference evidence="1 2" key="1">
    <citation type="submission" date="2021-05" db="EMBL/GenBank/DDBJ databases">
        <title>Novel species in genus Cellulomonas.</title>
        <authorList>
            <person name="Zhang G."/>
        </authorList>
    </citation>
    <scope>NUCLEOTIDE SEQUENCE [LARGE SCALE GENOMIC DNA]</scope>
    <source>
        <strain evidence="2">zg-ZUI222</strain>
    </source>
</reference>
<dbReference type="Proteomes" id="UP000677804">
    <property type="component" value="Chromosome"/>
</dbReference>
<sequence>MRRRPGSGDVSALFVHDWLGGTSALVSPAGAVQSLADFDPYGLPRTSPTQDGLTVTPDPMAAENPVLYAGGYADPSLGGRYALRARDYDPTTGVFSTVDPAPAGLGMPLGSTYAYAAGSPTMYTDPAGEWPSLSSVWKSASSGVASAYRATATFVDKYQAEIVGVGVGIAAGAACGLTTLGAGSVACIAIGAAASSAATNLWRTKVQKKEEFTWGGLAKDLTIGTASSLVGYGLGRYVAKIPAVQTLVGRLANSTVGQAVNRVSTAVSTAVNRVAANVRTATVQAAGRARASTTAALQARGWKAMEPNATVRDLVGMRRPDVGGTAESTIKQLSAATRSNSALLRSVFRPKDGEHIALREGTTNVIDQGNHRVEELLRRAASSTSLRPDRITYDTPIYIRGFPGS</sequence>
<protein>
    <submittedName>
        <fullName evidence="1">RHS repeat-associated core domain-containing protein</fullName>
    </submittedName>
</protein>
<dbReference type="InterPro" id="IPR022385">
    <property type="entry name" value="Rhs_assc_core"/>
</dbReference>
<dbReference type="EMBL" id="CP074405">
    <property type="protein sequence ID" value="QVI61884.1"/>
    <property type="molecule type" value="Genomic_DNA"/>
</dbReference>
<dbReference type="InterPro" id="IPR050708">
    <property type="entry name" value="T6SS_VgrG/RHS"/>
</dbReference>
<dbReference type="Gene3D" id="2.180.10.10">
    <property type="entry name" value="RHS repeat-associated core"/>
    <property type="match status" value="1"/>
</dbReference>
<evidence type="ECO:0000313" key="1">
    <source>
        <dbReference type="EMBL" id="QVI61884.1"/>
    </source>
</evidence>
<organism evidence="1 2">
    <name type="scientific">Cellulomonas wangleii</name>
    <dbReference type="NCBI Taxonomy" id="2816956"/>
    <lineage>
        <taxon>Bacteria</taxon>
        <taxon>Bacillati</taxon>
        <taxon>Actinomycetota</taxon>
        <taxon>Actinomycetes</taxon>
        <taxon>Micrococcales</taxon>
        <taxon>Cellulomonadaceae</taxon>
        <taxon>Cellulomonas</taxon>
    </lineage>
</organism>
<keyword evidence="2" id="KW-1185">Reference proteome</keyword>